<dbReference type="FunFam" id="1.20.1560.10:FF:000066">
    <property type="entry name" value="ABC multidrug transporter (Eurofung)"/>
    <property type="match status" value="1"/>
</dbReference>
<evidence type="ECO:0000313" key="13">
    <source>
        <dbReference type="Proteomes" id="UP000254866"/>
    </source>
</evidence>
<dbReference type="FunFam" id="3.40.50.300:FF:000630">
    <property type="entry name" value="ATP-binding cassette (ABC) transporter, putative"/>
    <property type="match status" value="1"/>
</dbReference>
<dbReference type="CDD" id="cd18580">
    <property type="entry name" value="ABC_6TM_ABCC_D2"/>
    <property type="match status" value="1"/>
</dbReference>
<dbReference type="PROSITE" id="PS00211">
    <property type="entry name" value="ABC_TRANSPORTER_1"/>
    <property type="match status" value="2"/>
</dbReference>
<protein>
    <recommendedName>
        <fullName evidence="14">P-loop containing nucleoside triphosphate hydrolase</fullName>
    </recommendedName>
</protein>
<dbReference type="InterPro" id="IPR044726">
    <property type="entry name" value="ABCC_6TM_D2"/>
</dbReference>
<accession>A0A370TLD0</accession>
<dbReference type="Gene3D" id="1.20.1560.10">
    <property type="entry name" value="ABC transporter type 1, transmembrane domain"/>
    <property type="match status" value="2"/>
</dbReference>
<gene>
    <name evidence="12" type="ORF">BP5553_05690</name>
</gene>
<feature type="region of interest" description="Disordered" evidence="8">
    <location>
        <begin position="1174"/>
        <end position="1196"/>
    </location>
</feature>
<feature type="transmembrane region" description="Helical" evidence="9">
    <location>
        <begin position="487"/>
        <end position="513"/>
    </location>
</feature>
<evidence type="ECO:0000259" key="10">
    <source>
        <dbReference type="PROSITE" id="PS50893"/>
    </source>
</evidence>
<evidence type="ECO:0000256" key="4">
    <source>
        <dbReference type="ARBA" id="ARBA00022741"/>
    </source>
</evidence>
<feature type="transmembrane region" description="Helical" evidence="9">
    <location>
        <begin position="80"/>
        <end position="99"/>
    </location>
</feature>
<dbReference type="GO" id="GO:0005524">
    <property type="term" value="F:ATP binding"/>
    <property type="evidence" value="ECO:0007669"/>
    <property type="project" value="UniProtKB-KW"/>
</dbReference>
<keyword evidence="4" id="KW-0547">Nucleotide-binding</keyword>
<dbReference type="CDD" id="cd03244">
    <property type="entry name" value="ABCC_MRP_domain2"/>
    <property type="match status" value="1"/>
</dbReference>
<dbReference type="PANTHER" id="PTHR24223">
    <property type="entry name" value="ATP-BINDING CASSETTE SUB-FAMILY C"/>
    <property type="match status" value="1"/>
</dbReference>
<dbReference type="PANTHER" id="PTHR24223:SF399">
    <property type="entry name" value="ABC TRANSPORTER ATNG"/>
    <property type="match status" value="1"/>
</dbReference>
<evidence type="ECO:0000256" key="3">
    <source>
        <dbReference type="ARBA" id="ARBA00022692"/>
    </source>
</evidence>
<evidence type="ECO:0000256" key="2">
    <source>
        <dbReference type="ARBA" id="ARBA00022448"/>
    </source>
</evidence>
<dbReference type="Pfam" id="PF00005">
    <property type="entry name" value="ABC_tran"/>
    <property type="match status" value="2"/>
</dbReference>
<dbReference type="SUPFAM" id="SSF52540">
    <property type="entry name" value="P-loop containing nucleoside triphosphate hydrolases"/>
    <property type="match status" value="2"/>
</dbReference>
<feature type="region of interest" description="Disordered" evidence="8">
    <location>
        <begin position="580"/>
        <end position="600"/>
    </location>
</feature>
<dbReference type="SMART" id="SM00382">
    <property type="entry name" value="AAA"/>
    <property type="match status" value="2"/>
</dbReference>
<feature type="transmembrane region" description="Helical" evidence="9">
    <location>
        <begin position="1023"/>
        <end position="1040"/>
    </location>
</feature>
<feature type="transmembrane region" description="Helical" evidence="9">
    <location>
        <begin position="106"/>
        <end position="127"/>
    </location>
</feature>
<comment type="subcellular location">
    <subcellularLocation>
        <location evidence="1">Membrane</location>
        <topology evidence="1">Multi-pass membrane protein</topology>
    </subcellularLocation>
</comment>
<feature type="transmembrane region" description="Helical" evidence="9">
    <location>
        <begin position="164"/>
        <end position="184"/>
    </location>
</feature>
<sequence>MIQLRREPLAPPCSINVENAWGPQVHGCGTDFDLTLLFQEVILFIGPLGIAICLAVWRIWQLVGREEIVASPLLHRLKFGGHSLLTLLQTTLLVIQAALQTSLTRATIAASYLGVIGSVILLVASHFEHGRSVRASTLMLLYLGFSTPVDAMRARTLWSMPRDNIPVASVFTAMCVCKLVLLFLEGGRKTMQPGIHQPTPDEQAGIVSRAFLWWLVPLFSLGRKTSPLTSKALPDIEPQLTRPCEGQGDDGGSLSKPSIFHHLFAVRGWLLMSAIPPRLCYTGFLFAQPFLVERATEFMSEPLNPNTYKVGAGLISAYAIVYSGIAVTQAFYRQCTARLITAVRADLVTKIYSHTLNLSSSSSSRDATSTLMSADVERFAAGSRNMHECWACIVEVALGVWILEQQLGVAVAATGGLTATFVGLTIAVLPLAGKRQSEWLKGLEMRIAATTRCLQAMKGVKMTGVESTIRRDLIGLRKVEVRKLRQFRYILLIVAWAAWIPVIIAPILGFTLYSVVFGPRTGRILTTAVVYRCLTIFGLFGNSVATLIESSINLFTAVASLQRIQSFIHGDNTRLDNRVLLSSHKPPPDEDEDEDGMPLLPRRRRVQSNNQIRMHRLSRALTRAPAALRLTQASAGWDADRPLIVHDANLEVSSPSVIAVVGPTGSGKTTLLQMLLGEIRCALGSVTLSSLRIGYCGQTPWLTHESVRNNIVGPDIFEKSWYNAVIRATALDKDIRAMAFGDNTIIGNEGSSLSGGQKKRIALARAIYTRAPIVILDDPFNGLDGRTETAILEAVLGRQGLLRRQKTLVVWATSTVQQVQVADRVISLTDTGNIRKRGSLLMAAGRMVVPQGDESGDDDESAGAGNRPLSTLEVVQGIVTMPQNSSWPDDTHATASNPEYWIVRWAESNAISPNRLQGFYIGLYFAIGTIELIAWTGAAFFFIVSIAEKSADRCHAVLLDTVLRAPMSFFDSTAAGEIINRFSQDLQLIDTELPYDLLGTVTQIMIVAGNCGIIIYGSPWSGLAIPVVGVAVYFLQRAYLPTSRQLRVLEIEAKAPLFSHFLETLNGLATIRALRWTAAYSRRNLEAIKISQKPFYLLFAAQNWLNLVLDLITAGLAVTIMCVGVATRSDANSTIGLALFSATVVGASAKQLIAHWTKLEISMAAVERVRAFTEETASEEHPGSKSTAAGDPKTWHGKGSIEFRNVSARYSSSSPLVLRNISFDIQPGQRYAICGRTGSGKSTLLAILLRVINPQNGTILVDDADISQMKPGQVRSRFITLPQEPVLIGGTVRHNMKLYEPDCGDREMIAALNVFGLWDTIRSKGGLDVPLTEELLSHGQRQLFCFARSTLQKGNIVILDEPSSQSDRAIEQKMESAIRERFKSHTVLCIAHRLSTILSFDTVIVMDAGSIAESGNPRALLQDHSSLFSTLMKSQRGQDERA</sequence>
<evidence type="ECO:0000313" key="12">
    <source>
        <dbReference type="EMBL" id="RDL36338.1"/>
    </source>
</evidence>
<feature type="domain" description="ABC transporter" evidence="10">
    <location>
        <begin position="628"/>
        <end position="855"/>
    </location>
</feature>
<dbReference type="GO" id="GO:0016020">
    <property type="term" value="C:membrane"/>
    <property type="evidence" value="ECO:0007669"/>
    <property type="project" value="UniProtKB-SubCell"/>
</dbReference>
<evidence type="ECO:0000256" key="8">
    <source>
        <dbReference type="SAM" id="MobiDB-lite"/>
    </source>
</evidence>
<dbReference type="GeneID" id="43598539"/>
<dbReference type="InterPro" id="IPR003593">
    <property type="entry name" value="AAA+_ATPase"/>
</dbReference>
<keyword evidence="5" id="KW-0067">ATP-binding</keyword>
<dbReference type="InterPro" id="IPR011527">
    <property type="entry name" value="ABC1_TM_dom"/>
</dbReference>
<dbReference type="OrthoDB" id="6500128at2759"/>
<feature type="transmembrane region" description="Helical" evidence="9">
    <location>
        <begin position="41"/>
        <end position="60"/>
    </location>
</feature>
<evidence type="ECO:0000256" key="9">
    <source>
        <dbReference type="SAM" id="Phobius"/>
    </source>
</evidence>
<feature type="transmembrane region" description="Helical" evidence="9">
    <location>
        <begin position="269"/>
        <end position="291"/>
    </location>
</feature>
<dbReference type="InterPro" id="IPR050173">
    <property type="entry name" value="ABC_transporter_C-like"/>
</dbReference>
<keyword evidence="13" id="KW-1185">Reference proteome</keyword>
<proteinExistence type="predicted"/>
<dbReference type="PROSITE" id="PS50929">
    <property type="entry name" value="ABC_TM1F"/>
    <property type="match status" value="2"/>
</dbReference>
<evidence type="ECO:0000256" key="7">
    <source>
        <dbReference type="ARBA" id="ARBA00023136"/>
    </source>
</evidence>
<dbReference type="SUPFAM" id="SSF90123">
    <property type="entry name" value="ABC transporter transmembrane region"/>
    <property type="match status" value="2"/>
</dbReference>
<feature type="transmembrane region" description="Helical" evidence="9">
    <location>
        <begin position="311"/>
        <end position="332"/>
    </location>
</feature>
<dbReference type="Gene3D" id="3.40.50.300">
    <property type="entry name" value="P-loop containing nucleotide triphosphate hydrolases"/>
    <property type="match status" value="2"/>
</dbReference>
<feature type="domain" description="ABC transmembrane type-1" evidence="11">
    <location>
        <begin position="279"/>
        <end position="548"/>
    </location>
</feature>
<dbReference type="EMBL" id="NPIC01000004">
    <property type="protein sequence ID" value="RDL36338.1"/>
    <property type="molecule type" value="Genomic_DNA"/>
</dbReference>
<feature type="transmembrane region" description="Helical" evidence="9">
    <location>
        <begin position="409"/>
        <end position="432"/>
    </location>
</feature>
<evidence type="ECO:0008006" key="14">
    <source>
        <dbReference type="Google" id="ProtNLM"/>
    </source>
</evidence>
<feature type="domain" description="ABC transmembrane type-1" evidence="11">
    <location>
        <begin position="920"/>
        <end position="1125"/>
    </location>
</feature>
<feature type="compositionally biased region" description="Basic and acidic residues" evidence="8">
    <location>
        <begin position="1174"/>
        <end position="1183"/>
    </location>
</feature>
<evidence type="ECO:0000256" key="1">
    <source>
        <dbReference type="ARBA" id="ARBA00004141"/>
    </source>
</evidence>
<comment type="caution">
    <text evidence="12">The sequence shown here is derived from an EMBL/GenBank/DDBJ whole genome shotgun (WGS) entry which is preliminary data.</text>
</comment>
<dbReference type="InterPro" id="IPR003439">
    <property type="entry name" value="ABC_transporter-like_ATP-bd"/>
</dbReference>
<keyword evidence="6 9" id="KW-1133">Transmembrane helix</keyword>
<dbReference type="FunFam" id="1.20.1560.10:FF:000055">
    <property type="entry name" value="ABC multidrug transporter (Eurofung)"/>
    <property type="match status" value="1"/>
</dbReference>
<evidence type="ECO:0000256" key="5">
    <source>
        <dbReference type="ARBA" id="ARBA00022840"/>
    </source>
</evidence>
<dbReference type="Pfam" id="PF00664">
    <property type="entry name" value="ABC_membrane"/>
    <property type="match status" value="1"/>
</dbReference>
<feature type="transmembrane region" description="Helical" evidence="9">
    <location>
        <begin position="919"/>
        <end position="943"/>
    </location>
</feature>
<dbReference type="Proteomes" id="UP000254866">
    <property type="component" value="Unassembled WGS sequence"/>
</dbReference>
<dbReference type="RefSeq" id="XP_031868994.1">
    <property type="nucleotide sequence ID" value="XM_032014313.1"/>
</dbReference>
<dbReference type="PROSITE" id="PS50893">
    <property type="entry name" value="ABC_TRANSPORTER_2"/>
    <property type="match status" value="2"/>
</dbReference>
<dbReference type="InterPro" id="IPR017871">
    <property type="entry name" value="ABC_transporter-like_CS"/>
</dbReference>
<keyword evidence="3 9" id="KW-0812">Transmembrane</keyword>
<name>A0A370TLD0_9HELO</name>
<evidence type="ECO:0000259" key="11">
    <source>
        <dbReference type="PROSITE" id="PS50929"/>
    </source>
</evidence>
<keyword evidence="7 9" id="KW-0472">Membrane</keyword>
<organism evidence="12 13">
    <name type="scientific">Venustampulla echinocandica</name>
    <dbReference type="NCBI Taxonomy" id="2656787"/>
    <lineage>
        <taxon>Eukaryota</taxon>
        <taxon>Fungi</taxon>
        <taxon>Dikarya</taxon>
        <taxon>Ascomycota</taxon>
        <taxon>Pezizomycotina</taxon>
        <taxon>Leotiomycetes</taxon>
        <taxon>Helotiales</taxon>
        <taxon>Pleuroascaceae</taxon>
        <taxon>Venustampulla</taxon>
    </lineage>
</organism>
<dbReference type="InterPro" id="IPR056227">
    <property type="entry name" value="TMD0_ABC"/>
</dbReference>
<feature type="domain" description="ABC transporter" evidence="10">
    <location>
        <begin position="1201"/>
        <end position="1433"/>
    </location>
</feature>
<dbReference type="GO" id="GO:0140359">
    <property type="term" value="F:ABC-type transporter activity"/>
    <property type="evidence" value="ECO:0007669"/>
    <property type="project" value="InterPro"/>
</dbReference>
<dbReference type="InterPro" id="IPR027417">
    <property type="entry name" value="P-loop_NTPase"/>
</dbReference>
<dbReference type="Pfam" id="PF24357">
    <property type="entry name" value="TMD0_ABC"/>
    <property type="match status" value="1"/>
</dbReference>
<dbReference type="STRING" id="2656787.A0A370TLD0"/>
<feature type="transmembrane region" description="Helical" evidence="9">
    <location>
        <begin position="133"/>
        <end position="152"/>
    </location>
</feature>
<feature type="transmembrane region" description="Helical" evidence="9">
    <location>
        <begin position="1133"/>
        <end position="1153"/>
    </location>
</feature>
<keyword evidence="2" id="KW-0813">Transport</keyword>
<feature type="transmembrane region" description="Helical" evidence="9">
    <location>
        <begin position="1104"/>
        <end position="1127"/>
    </location>
</feature>
<dbReference type="GO" id="GO:0016887">
    <property type="term" value="F:ATP hydrolysis activity"/>
    <property type="evidence" value="ECO:0007669"/>
    <property type="project" value="InterPro"/>
</dbReference>
<evidence type="ECO:0000256" key="6">
    <source>
        <dbReference type="ARBA" id="ARBA00022989"/>
    </source>
</evidence>
<dbReference type="InterPro" id="IPR036640">
    <property type="entry name" value="ABC1_TM_sf"/>
</dbReference>
<reference evidence="12 13" key="1">
    <citation type="journal article" date="2018" name="IMA Fungus">
        <title>IMA Genome-F 9: Draft genome sequence of Annulohypoxylon stygium, Aspergillus mulundensis, Berkeleyomyces basicola (syn. Thielaviopsis basicola), Ceratocystis smalleyi, two Cercospora beticola strains, Coleophoma cylindrospora, Fusarium fracticaudum, Phialophora cf. hyalina, and Morchella septimelata.</title>
        <authorList>
            <person name="Wingfield B.D."/>
            <person name="Bills G.F."/>
            <person name="Dong Y."/>
            <person name="Huang W."/>
            <person name="Nel W.J."/>
            <person name="Swalarsk-Parry B.S."/>
            <person name="Vaghefi N."/>
            <person name="Wilken P.M."/>
            <person name="An Z."/>
            <person name="de Beer Z.W."/>
            <person name="De Vos L."/>
            <person name="Chen L."/>
            <person name="Duong T.A."/>
            <person name="Gao Y."/>
            <person name="Hammerbacher A."/>
            <person name="Kikkert J.R."/>
            <person name="Li Y."/>
            <person name="Li H."/>
            <person name="Li K."/>
            <person name="Li Q."/>
            <person name="Liu X."/>
            <person name="Ma X."/>
            <person name="Naidoo K."/>
            <person name="Pethybridge S.J."/>
            <person name="Sun J."/>
            <person name="Steenkamp E.T."/>
            <person name="van der Nest M.A."/>
            <person name="van Wyk S."/>
            <person name="Wingfield M.J."/>
            <person name="Xiong C."/>
            <person name="Yue Q."/>
            <person name="Zhang X."/>
        </authorList>
    </citation>
    <scope>NUCLEOTIDE SEQUENCE [LARGE SCALE GENOMIC DNA]</scope>
    <source>
        <strain evidence="12 13">BP 5553</strain>
    </source>
</reference>